<reference evidence="1" key="1">
    <citation type="submission" date="2009-02" db="EMBL/GenBank/DDBJ databases">
        <title>The Genome Sequence of Ajellomyces capsulatus strain G186AR.</title>
        <authorList>
            <consortium name="The Broad Institute Genome Sequencing Platform"/>
            <person name="Champion M."/>
            <person name="Cuomo C."/>
            <person name="Ma L.-J."/>
            <person name="Henn M.R."/>
            <person name="Sil A."/>
            <person name="Goldman B."/>
            <person name="Young S.K."/>
            <person name="Kodira C.D."/>
            <person name="Zeng Q."/>
            <person name="Koehrsen M."/>
            <person name="Alvarado L."/>
            <person name="Berlin A."/>
            <person name="Borenstein D."/>
            <person name="Chen Z."/>
            <person name="Engels R."/>
            <person name="Freedman E."/>
            <person name="Gellesch M."/>
            <person name="Goldberg J."/>
            <person name="Griggs A."/>
            <person name="Gujja S."/>
            <person name="Heiman D."/>
            <person name="Hepburn T."/>
            <person name="Howarth C."/>
            <person name="Jen D."/>
            <person name="Larson L."/>
            <person name="Lewis B."/>
            <person name="Mehta T."/>
            <person name="Park D."/>
            <person name="Pearson M."/>
            <person name="Roberts A."/>
            <person name="Saif S."/>
            <person name="Shea T."/>
            <person name="Shenoy N."/>
            <person name="Sisk P."/>
            <person name="Stolte C."/>
            <person name="Sykes S."/>
            <person name="Walk T."/>
            <person name="White J."/>
            <person name="Yandava C."/>
            <person name="Klein B."/>
            <person name="McEwen J.G."/>
            <person name="Puccia R."/>
            <person name="Goldman G.H."/>
            <person name="Felipe M.S."/>
            <person name="Nino-Vega G."/>
            <person name="San-Blas G."/>
            <person name="Taylor J."/>
            <person name="Mendoza L."/>
            <person name="Galagan J."/>
            <person name="Nusbaum C."/>
            <person name="Birren B."/>
        </authorList>
    </citation>
    <scope>NUCLEOTIDE SEQUENCE</scope>
    <source>
        <strain evidence="1">G186AR</strain>
    </source>
</reference>
<dbReference type="RefSeq" id="XP_045289879.1">
    <property type="nucleotide sequence ID" value="XM_045429984.1"/>
</dbReference>
<sequence length="141" mass="15922">MRCADKPECGFGAMWDDGLHPVVAIEGSLKDKLRVSSCIGAHTRDPHRALLVTSSAVLYPMKWIYYPSYPTVNVEWKKCFADKSLAQTRYNFCLFVDDISLESINHMAERVYQIADRLHGSGTEVDIALREAVIPALLEYL</sequence>
<evidence type="ECO:0000313" key="1">
    <source>
        <dbReference type="EMBL" id="EEH09398.1"/>
    </source>
</evidence>
<proteinExistence type="predicted"/>
<gene>
    <name evidence="1" type="ORF">HCBG_02935</name>
</gene>
<evidence type="ECO:0000313" key="2">
    <source>
        <dbReference type="Proteomes" id="UP000001631"/>
    </source>
</evidence>
<dbReference type="HOGENOM" id="CLU_1824771_0_0_1"/>
<keyword evidence="2" id="KW-1185">Reference proteome</keyword>
<accession>C0NHW3</accession>
<dbReference type="InParanoid" id="C0NHW3"/>
<dbReference type="EMBL" id="GG663365">
    <property type="protein sequence ID" value="EEH09398.1"/>
    <property type="molecule type" value="Genomic_DNA"/>
</dbReference>
<protein>
    <submittedName>
        <fullName evidence="1">Uncharacterized protein</fullName>
    </submittedName>
</protein>
<dbReference type="AlphaFoldDB" id="C0NHW3"/>
<organism evidence="1 2">
    <name type="scientific">Ajellomyces capsulatus (strain G186AR / H82 / ATCC MYA-2454 / RMSCC 2432)</name>
    <name type="common">Darling's disease fungus</name>
    <name type="synonym">Histoplasma capsulatum</name>
    <dbReference type="NCBI Taxonomy" id="447093"/>
    <lineage>
        <taxon>Eukaryota</taxon>
        <taxon>Fungi</taxon>
        <taxon>Dikarya</taxon>
        <taxon>Ascomycota</taxon>
        <taxon>Pezizomycotina</taxon>
        <taxon>Eurotiomycetes</taxon>
        <taxon>Eurotiomycetidae</taxon>
        <taxon>Onygenales</taxon>
        <taxon>Ajellomycetaceae</taxon>
        <taxon>Histoplasma</taxon>
    </lineage>
</organism>
<dbReference type="VEuPathDB" id="FungiDB:I7I50_09979"/>
<name>C0NHW3_AJECG</name>
<dbReference type="Proteomes" id="UP000001631">
    <property type="component" value="Unassembled WGS sequence"/>
</dbReference>
<dbReference type="GeneID" id="69035951"/>